<feature type="domain" description="HTH CENPB-type" evidence="2">
    <location>
        <begin position="58"/>
        <end position="131"/>
    </location>
</feature>
<evidence type="ECO:0000313" key="3">
    <source>
        <dbReference type="Ensembl" id="ENSMFAP00000058132.1"/>
    </source>
</evidence>
<dbReference type="Ensembl" id="ENSMFAT00000100334.1">
    <property type="protein sequence ID" value="ENSMFAP00000058132.1"/>
    <property type="gene ID" value="ENSMFAG00000050402.1"/>
</dbReference>
<proteinExistence type="predicted"/>
<keyword evidence="1" id="KW-0238">DNA-binding</keyword>
<dbReference type="Proteomes" id="UP000233100">
    <property type="component" value="Chromosome 4"/>
</dbReference>
<name>A0A7N9CX15_MACFA</name>
<dbReference type="InterPro" id="IPR006600">
    <property type="entry name" value="HTH_CenpB_DNA-bd_dom"/>
</dbReference>
<protein>
    <recommendedName>
        <fullName evidence="2">HTH CENPB-type domain-containing protein</fullName>
    </recommendedName>
</protein>
<dbReference type="GO" id="GO:0003677">
    <property type="term" value="F:DNA binding"/>
    <property type="evidence" value="ECO:0007669"/>
    <property type="project" value="UniProtKB-KW"/>
</dbReference>
<accession>A0A7N9CX15</accession>
<dbReference type="GeneTree" id="ENSGT00440000039028"/>
<dbReference type="PANTHER" id="PTHR19303:SF74">
    <property type="entry name" value="POGO TRANSPOSABLE ELEMENT WITH KRAB DOMAIN"/>
    <property type="match status" value="1"/>
</dbReference>
<evidence type="ECO:0000259" key="2">
    <source>
        <dbReference type="PROSITE" id="PS51253"/>
    </source>
</evidence>
<reference evidence="3 4" key="1">
    <citation type="submission" date="2013-03" db="EMBL/GenBank/DDBJ databases">
        <authorList>
            <person name="Warren W."/>
            <person name="Wilson R.K."/>
        </authorList>
    </citation>
    <scope>NUCLEOTIDE SEQUENCE</scope>
</reference>
<dbReference type="AlphaFoldDB" id="A0A7N9CX15"/>
<keyword evidence="4" id="KW-1185">Reference proteome</keyword>
<evidence type="ECO:0000256" key="1">
    <source>
        <dbReference type="ARBA" id="ARBA00023125"/>
    </source>
</evidence>
<organism evidence="3 4">
    <name type="scientific">Macaca fascicularis</name>
    <name type="common">Crab-eating macaque</name>
    <name type="synonym">Cynomolgus monkey</name>
    <dbReference type="NCBI Taxonomy" id="9541"/>
    <lineage>
        <taxon>Eukaryota</taxon>
        <taxon>Metazoa</taxon>
        <taxon>Chordata</taxon>
        <taxon>Craniata</taxon>
        <taxon>Vertebrata</taxon>
        <taxon>Euteleostomi</taxon>
        <taxon>Mammalia</taxon>
        <taxon>Eutheria</taxon>
        <taxon>Euarchontoglires</taxon>
        <taxon>Primates</taxon>
        <taxon>Haplorrhini</taxon>
        <taxon>Catarrhini</taxon>
        <taxon>Cercopithecidae</taxon>
        <taxon>Cercopithecinae</taxon>
        <taxon>Macaca</taxon>
    </lineage>
</organism>
<dbReference type="InterPro" id="IPR009057">
    <property type="entry name" value="Homeodomain-like_sf"/>
</dbReference>
<evidence type="ECO:0000313" key="4">
    <source>
        <dbReference type="Proteomes" id="UP000233100"/>
    </source>
</evidence>
<dbReference type="PANTHER" id="PTHR19303">
    <property type="entry name" value="TRANSPOSON"/>
    <property type="match status" value="1"/>
</dbReference>
<dbReference type="InterPro" id="IPR050863">
    <property type="entry name" value="CenT-Element_Derived"/>
</dbReference>
<dbReference type="SMART" id="SM00674">
    <property type="entry name" value="CENPB"/>
    <property type="match status" value="1"/>
</dbReference>
<dbReference type="PROSITE" id="PS51253">
    <property type="entry name" value="HTH_CENPB"/>
    <property type="match status" value="1"/>
</dbReference>
<reference evidence="3" key="3">
    <citation type="submission" date="2025-09" db="UniProtKB">
        <authorList>
            <consortium name="Ensembl"/>
        </authorList>
    </citation>
    <scope>IDENTIFICATION</scope>
</reference>
<dbReference type="SUPFAM" id="SSF46689">
    <property type="entry name" value="Homeodomain-like"/>
    <property type="match status" value="1"/>
</dbReference>
<dbReference type="GO" id="GO:0005634">
    <property type="term" value="C:nucleus"/>
    <property type="evidence" value="ECO:0007669"/>
    <property type="project" value="TreeGrafter"/>
</dbReference>
<sequence length="198" mass="22550">MSSKRLHYDSALKRKVIVYAEKHGNRAAGRTFDISEANIRRWRNDRNSIFSCKATTKCFTGPKKGRYPQVDEAVLHFVSETRAKGLPITRQAMQLKAGEIAKTLGIDETKFKATRGWCDRFMRRAGLSLRHQTSFCPKLPTAIKQKTVLEHSFKKCCITSTLDNTGRDVMWKNADINDCGLKSDSEELDSEYEVIIIT</sequence>
<reference evidence="3" key="2">
    <citation type="submission" date="2025-08" db="UniProtKB">
        <authorList>
            <consortium name="Ensembl"/>
        </authorList>
    </citation>
    <scope>IDENTIFICATION</scope>
</reference>
<dbReference type="Pfam" id="PF03221">
    <property type="entry name" value="HTH_Tnp_Tc5"/>
    <property type="match status" value="1"/>
</dbReference>
<dbReference type="Gene3D" id="1.10.10.60">
    <property type="entry name" value="Homeodomain-like"/>
    <property type="match status" value="1"/>
</dbReference>